<comment type="similarity">
    <text evidence="1">Belongs to the GSP E family.</text>
</comment>
<evidence type="ECO:0000313" key="3">
    <source>
        <dbReference type="EMBL" id="SQD77316.1"/>
    </source>
</evidence>
<dbReference type="InterPro" id="IPR050921">
    <property type="entry name" value="T4SS_GSP_E_ATPase"/>
</dbReference>
<name>A0A330LM68_9GAMM</name>
<dbReference type="GO" id="GO:0016887">
    <property type="term" value="F:ATP hydrolysis activity"/>
    <property type="evidence" value="ECO:0007669"/>
    <property type="project" value="InterPro"/>
</dbReference>
<accession>A0A330LM68</accession>
<dbReference type="EMBL" id="LS483250">
    <property type="protein sequence ID" value="SQD77316.1"/>
    <property type="molecule type" value="Genomic_DNA"/>
</dbReference>
<gene>
    <name evidence="3" type="ORF">MORIYA_0838</name>
</gene>
<keyword evidence="4" id="KW-1185">Reference proteome</keyword>
<dbReference type="Gene3D" id="3.40.50.300">
    <property type="entry name" value="P-loop containing nucleotide triphosphate hydrolases"/>
    <property type="match status" value="1"/>
</dbReference>
<dbReference type="PANTHER" id="PTHR30486">
    <property type="entry name" value="TWITCHING MOTILITY PROTEIN PILT"/>
    <property type="match status" value="1"/>
</dbReference>
<evidence type="ECO:0000313" key="4">
    <source>
        <dbReference type="Proteomes" id="UP000250163"/>
    </source>
</evidence>
<sequence>MEFVNNQKNDPFSMLTASDMETKQEIFGQLLTQLDLSVLETLPPEIAKEKIANSCYQFLNKQTRPISLDVRQILIKLITDEILGLGPLETLLEDPTIADILVNSYDRIFVERNGKLEQVSVQFYDDKHLLNIIDRIVSSVGRRIDESSPMVDARLKDGSRINAIIPPLALDGPALSIRRFTVDKLQAQQLIDYGSMTQPMADLIQAAVLGKLNILISGGTGSGKTTLLNILSGYIPDNERIITIEDSAELQLQQPHTVRLETRPANIEGKGEVTQRELVKNCLRMRPDRIIIGEVRGSEAIDMLAAMNTGHEGSMTTLHANTPRDGLGRLENMICMAGFDMPIHNIRTQISSAIDLVVQLQRQEDGKRRITSIQEVTGMEGDMITMSEIFTFRREGKNEDGSIKGRYAATGVVPTFARKLKDKGIDIPHSLFTVDMLSNGF</sequence>
<dbReference type="PANTHER" id="PTHR30486:SF15">
    <property type="entry name" value="TYPE II_IV SECRETION SYSTEM ATPASE"/>
    <property type="match status" value="1"/>
</dbReference>
<dbReference type="AlphaFoldDB" id="A0A330LM68"/>
<dbReference type="Proteomes" id="UP000250163">
    <property type="component" value="Chromosome MORIYA"/>
</dbReference>
<dbReference type="CDD" id="cd01130">
    <property type="entry name" value="VirB11-like_ATPase"/>
    <property type="match status" value="1"/>
</dbReference>
<evidence type="ECO:0000256" key="1">
    <source>
        <dbReference type="ARBA" id="ARBA00006611"/>
    </source>
</evidence>
<reference evidence="4" key="1">
    <citation type="submission" date="2018-05" db="EMBL/GenBank/DDBJ databases">
        <authorList>
            <person name="Cea G.-C."/>
            <person name="William W."/>
        </authorList>
    </citation>
    <scope>NUCLEOTIDE SEQUENCE [LARGE SCALE GENOMIC DNA]</scope>
    <source>
        <strain evidence="4">DB21MT 5</strain>
    </source>
</reference>
<dbReference type="OrthoDB" id="9810761at2"/>
<dbReference type="RefSeq" id="WP_112712886.1">
    <property type="nucleotide sequence ID" value="NZ_LS483250.1"/>
</dbReference>
<dbReference type="InterPro" id="IPR027417">
    <property type="entry name" value="P-loop_NTPase"/>
</dbReference>
<dbReference type="InterPro" id="IPR001482">
    <property type="entry name" value="T2SS/T4SS_dom"/>
</dbReference>
<protein>
    <submittedName>
        <fullName evidence="3">Pilus assembly protein CpaF</fullName>
    </submittedName>
</protein>
<dbReference type="SUPFAM" id="SSF52540">
    <property type="entry name" value="P-loop containing nucleoside triphosphate hydrolases"/>
    <property type="match status" value="1"/>
</dbReference>
<organism evidence="3 4">
    <name type="scientific">Moritella yayanosii</name>
    <dbReference type="NCBI Taxonomy" id="69539"/>
    <lineage>
        <taxon>Bacteria</taxon>
        <taxon>Pseudomonadati</taxon>
        <taxon>Pseudomonadota</taxon>
        <taxon>Gammaproteobacteria</taxon>
        <taxon>Alteromonadales</taxon>
        <taxon>Moritellaceae</taxon>
        <taxon>Moritella</taxon>
    </lineage>
</organism>
<dbReference type="Pfam" id="PF00437">
    <property type="entry name" value="T2SSE"/>
    <property type="match status" value="1"/>
</dbReference>
<dbReference type="KEGG" id="mya:MORIYA_0838"/>
<evidence type="ECO:0000259" key="2">
    <source>
        <dbReference type="Pfam" id="PF00437"/>
    </source>
</evidence>
<dbReference type="Gene3D" id="3.30.450.380">
    <property type="match status" value="1"/>
</dbReference>
<feature type="domain" description="Bacterial type II secretion system protein E" evidence="2">
    <location>
        <begin position="84"/>
        <end position="366"/>
    </location>
</feature>
<proteinExistence type="inferred from homology"/>